<sequence length="88" mass="9410">MDSFDVQQFLKSLTLQGDELPIGEVQEGEFADGIVECEDTLIGKALCEDTGPCCEHKGHEGGSFYGCEGELPVNGTLGTMKPSLVLLM</sequence>
<gene>
    <name evidence="1" type="ORF">M9H77_18747</name>
</gene>
<evidence type="ECO:0000313" key="1">
    <source>
        <dbReference type="EMBL" id="KAI5668894.1"/>
    </source>
</evidence>
<reference evidence="2" key="1">
    <citation type="journal article" date="2023" name="Nat. Plants">
        <title>Single-cell RNA sequencing provides a high-resolution roadmap for understanding the multicellular compartmentation of specialized metabolism.</title>
        <authorList>
            <person name="Sun S."/>
            <person name="Shen X."/>
            <person name="Li Y."/>
            <person name="Li Y."/>
            <person name="Wang S."/>
            <person name="Li R."/>
            <person name="Zhang H."/>
            <person name="Shen G."/>
            <person name="Guo B."/>
            <person name="Wei J."/>
            <person name="Xu J."/>
            <person name="St-Pierre B."/>
            <person name="Chen S."/>
            <person name="Sun C."/>
        </authorList>
    </citation>
    <scope>NUCLEOTIDE SEQUENCE [LARGE SCALE GENOMIC DNA]</scope>
</reference>
<protein>
    <submittedName>
        <fullName evidence="1">Uncharacterized protein</fullName>
    </submittedName>
</protein>
<keyword evidence="2" id="KW-1185">Reference proteome</keyword>
<organism evidence="1 2">
    <name type="scientific">Catharanthus roseus</name>
    <name type="common">Madagascar periwinkle</name>
    <name type="synonym">Vinca rosea</name>
    <dbReference type="NCBI Taxonomy" id="4058"/>
    <lineage>
        <taxon>Eukaryota</taxon>
        <taxon>Viridiplantae</taxon>
        <taxon>Streptophyta</taxon>
        <taxon>Embryophyta</taxon>
        <taxon>Tracheophyta</taxon>
        <taxon>Spermatophyta</taxon>
        <taxon>Magnoliopsida</taxon>
        <taxon>eudicotyledons</taxon>
        <taxon>Gunneridae</taxon>
        <taxon>Pentapetalae</taxon>
        <taxon>asterids</taxon>
        <taxon>lamiids</taxon>
        <taxon>Gentianales</taxon>
        <taxon>Apocynaceae</taxon>
        <taxon>Rauvolfioideae</taxon>
        <taxon>Vinceae</taxon>
        <taxon>Catharanthinae</taxon>
        <taxon>Catharanthus</taxon>
    </lineage>
</organism>
<dbReference type="EMBL" id="CM044704">
    <property type="protein sequence ID" value="KAI5668894.1"/>
    <property type="molecule type" value="Genomic_DNA"/>
</dbReference>
<evidence type="ECO:0000313" key="2">
    <source>
        <dbReference type="Proteomes" id="UP001060085"/>
    </source>
</evidence>
<proteinExistence type="predicted"/>
<accession>A0ACC0B8I6</accession>
<name>A0ACC0B8I6_CATRO</name>
<dbReference type="Proteomes" id="UP001060085">
    <property type="component" value="Linkage Group LG04"/>
</dbReference>
<comment type="caution">
    <text evidence="1">The sequence shown here is derived from an EMBL/GenBank/DDBJ whole genome shotgun (WGS) entry which is preliminary data.</text>
</comment>